<comment type="caution">
    <text evidence="5">The sequence shown here is derived from an EMBL/GenBank/DDBJ whole genome shotgun (WGS) entry which is preliminary data.</text>
</comment>
<evidence type="ECO:0000256" key="2">
    <source>
        <dbReference type="ARBA" id="ARBA00005791"/>
    </source>
</evidence>
<gene>
    <name evidence="5" type="ORF">D3874_13170</name>
</gene>
<dbReference type="Proteomes" id="UP000284605">
    <property type="component" value="Unassembled WGS sequence"/>
</dbReference>
<organism evidence="5 6">
    <name type="scientific">Oleomonas cavernae</name>
    <dbReference type="NCBI Taxonomy" id="2320859"/>
    <lineage>
        <taxon>Bacteria</taxon>
        <taxon>Pseudomonadati</taxon>
        <taxon>Pseudomonadota</taxon>
        <taxon>Alphaproteobacteria</taxon>
        <taxon>Acetobacterales</taxon>
        <taxon>Acetobacteraceae</taxon>
        <taxon>Oleomonas</taxon>
    </lineage>
</organism>
<dbReference type="InterPro" id="IPR012336">
    <property type="entry name" value="Thioredoxin-like_fold"/>
</dbReference>
<dbReference type="AlphaFoldDB" id="A0A418WD31"/>
<dbReference type="RefSeq" id="WP_119778492.1">
    <property type="nucleotide sequence ID" value="NZ_QYUK01000011.1"/>
</dbReference>
<dbReference type="SUPFAM" id="SSF52833">
    <property type="entry name" value="Thioredoxin-like"/>
    <property type="match status" value="1"/>
</dbReference>
<comment type="similarity">
    <text evidence="2">Belongs to the thioredoxin family. DsbA subfamily.</text>
</comment>
<dbReference type="OrthoDB" id="8478320at2"/>
<sequence length="235" mass="24535">MNTRRTILTGAGIVAVGGLGWLAVDRLGLLEKKPAATGQAPAAPAAAPAPASPPPAAVPAAAVDGAFVLGSPDAKVTVIEYASMTCPHCAHFATTTFAEVKKQFIDTGKIRFVYRDFPLDGVALRASMLAQCAGAERVEPLIELLFRSQATWARAADPIAALKQTVKLAGVGDGQADACLADEALKNKVAQSRFNAERDFKIESTPSFVIGTKVASGALTIEEFTKFLKDNGLPD</sequence>
<evidence type="ECO:0000259" key="4">
    <source>
        <dbReference type="PROSITE" id="PS51352"/>
    </source>
</evidence>
<protein>
    <submittedName>
        <fullName evidence="5">DsbA family protein</fullName>
    </submittedName>
</protein>
<dbReference type="PROSITE" id="PS51352">
    <property type="entry name" value="THIOREDOXIN_2"/>
    <property type="match status" value="1"/>
</dbReference>
<dbReference type="InterPro" id="IPR013766">
    <property type="entry name" value="Thioredoxin_domain"/>
</dbReference>
<feature type="domain" description="Thioredoxin" evidence="4">
    <location>
        <begin position="47"/>
        <end position="233"/>
    </location>
</feature>
<proteinExistence type="inferred from homology"/>
<name>A0A418WD31_9PROT</name>
<feature type="transmembrane region" description="Helical" evidence="3">
    <location>
        <begin position="6"/>
        <end position="24"/>
    </location>
</feature>
<evidence type="ECO:0000256" key="1">
    <source>
        <dbReference type="ARBA" id="ARBA00003565"/>
    </source>
</evidence>
<dbReference type="InterPro" id="IPR036249">
    <property type="entry name" value="Thioredoxin-like_sf"/>
</dbReference>
<dbReference type="PANTHER" id="PTHR13887:SF56">
    <property type="entry name" value="THIOREDOXIN-LIKE REDUCTASE RV2466C"/>
    <property type="match status" value="1"/>
</dbReference>
<keyword evidence="6" id="KW-1185">Reference proteome</keyword>
<keyword evidence="3" id="KW-0812">Transmembrane</keyword>
<evidence type="ECO:0000256" key="3">
    <source>
        <dbReference type="SAM" id="Phobius"/>
    </source>
</evidence>
<keyword evidence="3" id="KW-0472">Membrane</keyword>
<dbReference type="Gene3D" id="3.40.30.10">
    <property type="entry name" value="Glutaredoxin"/>
    <property type="match status" value="1"/>
</dbReference>
<evidence type="ECO:0000313" key="5">
    <source>
        <dbReference type="EMBL" id="RJF87858.1"/>
    </source>
</evidence>
<dbReference type="EMBL" id="QYUK01000011">
    <property type="protein sequence ID" value="RJF87858.1"/>
    <property type="molecule type" value="Genomic_DNA"/>
</dbReference>
<keyword evidence="3" id="KW-1133">Transmembrane helix</keyword>
<accession>A0A418WD31</accession>
<evidence type="ECO:0000313" key="6">
    <source>
        <dbReference type="Proteomes" id="UP000284605"/>
    </source>
</evidence>
<comment type="function">
    <text evidence="1">May be required for disulfide bond formation in some proteins.</text>
</comment>
<dbReference type="PANTHER" id="PTHR13887">
    <property type="entry name" value="GLUTATHIONE S-TRANSFERASE KAPPA"/>
    <property type="match status" value="1"/>
</dbReference>
<reference evidence="5 6" key="1">
    <citation type="submission" date="2018-09" db="EMBL/GenBank/DDBJ databases">
        <authorList>
            <person name="Zhu H."/>
        </authorList>
    </citation>
    <scope>NUCLEOTIDE SEQUENCE [LARGE SCALE GENOMIC DNA]</scope>
    <source>
        <strain evidence="5 6">K1W22B-8</strain>
    </source>
</reference>
<dbReference type="Pfam" id="PF13462">
    <property type="entry name" value="Thioredoxin_4"/>
    <property type="match status" value="1"/>
</dbReference>